<keyword evidence="2 6" id="KW-0812">Transmembrane</keyword>
<accession>A0A0P1AER1</accession>
<feature type="transmembrane region" description="Helical" evidence="6">
    <location>
        <begin position="67"/>
        <end position="91"/>
    </location>
</feature>
<feature type="transmembrane region" description="Helical" evidence="6">
    <location>
        <begin position="380"/>
        <end position="397"/>
    </location>
</feature>
<dbReference type="GeneID" id="36404852"/>
<dbReference type="PANTHER" id="PTHR22950:SF652">
    <property type="entry name" value="TRANSMEMBRANE AMINO ACID TRANSPORTER FAMILY PROTEIN"/>
    <property type="match status" value="1"/>
</dbReference>
<feature type="compositionally biased region" description="Low complexity" evidence="5">
    <location>
        <begin position="8"/>
        <end position="20"/>
    </location>
</feature>
<dbReference type="GO" id="GO:0016020">
    <property type="term" value="C:membrane"/>
    <property type="evidence" value="ECO:0007669"/>
    <property type="project" value="UniProtKB-SubCell"/>
</dbReference>
<dbReference type="Proteomes" id="UP000054928">
    <property type="component" value="Unassembled WGS sequence"/>
</dbReference>
<dbReference type="AlphaFoldDB" id="A0A0P1AER1"/>
<reference evidence="9" key="1">
    <citation type="submission" date="2014-09" db="EMBL/GenBank/DDBJ databases">
        <authorList>
            <person name="Sharma Rahul"/>
            <person name="Thines Marco"/>
        </authorList>
    </citation>
    <scope>NUCLEOTIDE SEQUENCE [LARGE SCALE GENOMIC DNA]</scope>
</reference>
<feature type="transmembrane region" description="Helical" evidence="6">
    <location>
        <begin position="431"/>
        <end position="451"/>
    </location>
</feature>
<sequence>MSTSDEISPLLPLSPELLPSQKHNHRRNSFEAGFPLIVSKKLTNVRDSKPALTTCALLHLWIGRNCAVPFTLLMSAIGAGTLSVPLTFVLLSPFQALSILIFVGMAMAFTADTLVGIYVVVAMNNISDWRTNRDSYQFLAWKAGGKLMARLTGALTAFAVFGACVGCICVVKDMAPIMLSALIYNFEQKSLEERQLAVKIAVWAVMLIVLLPLGCLTKISALRFSSYLGVAFSIYLVGAVAYRAATESTENNRSYAVGTSESVTKTVAPLFWRISEVVGIYNFAFMLHLNIIPLFAQLVAAEMARKIKVLNNKLDAFETNKAMVTVLESAQLTMQRHLILAVGSCVLLYAIFGLCAVQIYGHETLGNILLNLSNDAIMEVPRVAILLTILLSFPLLFHPLRSLMLEIYVTCLSSNPHDESFEEVAIAPPRAVQAIVTISLVVAQVICALRVPGIHVVFSFVGSSILLMLCYVFPLIFYIRLIPWRTNRKRMIRLALLIFVCVIATLFCVAATLQVITST</sequence>
<dbReference type="EMBL" id="CCYD01000428">
    <property type="protein sequence ID" value="CEG39556.1"/>
    <property type="molecule type" value="Genomic_DNA"/>
</dbReference>
<keyword evidence="4 6" id="KW-0472">Membrane</keyword>
<feature type="transmembrane region" description="Helical" evidence="6">
    <location>
        <begin position="151"/>
        <end position="184"/>
    </location>
</feature>
<feature type="transmembrane region" description="Helical" evidence="6">
    <location>
        <begin position="227"/>
        <end position="245"/>
    </location>
</feature>
<feature type="transmembrane region" description="Helical" evidence="6">
    <location>
        <begin position="457"/>
        <end position="482"/>
    </location>
</feature>
<evidence type="ECO:0000256" key="3">
    <source>
        <dbReference type="ARBA" id="ARBA00022989"/>
    </source>
</evidence>
<feature type="domain" description="Amino acid transporter transmembrane" evidence="7">
    <location>
        <begin position="70"/>
        <end position="306"/>
    </location>
</feature>
<dbReference type="OrthoDB" id="438545at2759"/>
<feature type="domain" description="Amino acid transporter transmembrane" evidence="7">
    <location>
        <begin position="332"/>
        <end position="515"/>
    </location>
</feature>
<evidence type="ECO:0000313" key="9">
    <source>
        <dbReference type="Proteomes" id="UP000054928"/>
    </source>
</evidence>
<evidence type="ECO:0000256" key="5">
    <source>
        <dbReference type="SAM" id="MobiDB-lite"/>
    </source>
</evidence>
<evidence type="ECO:0000256" key="6">
    <source>
        <dbReference type="SAM" id="Phobius"/>
    </source>
</evidence>
<organism evidence="8 9">
    <name type="scientific">Plasmopara halstedii</name>
    <name type="common">Downy mildew of sunflower</name>
    <dbReference type="NCBI Taxonomy" id="4781"/>
    <lineage>
        <taxon>Eukaryota</taxon>
        <taxon>Sar</taxon>
        <taxon>Stramenopiles</taxon>
        <taxon>Oomycota</taxon>
        <taxon>Peronosporomycetes</taxon>
        <taxon>Peronosporales</taxon>
        <taxon>Peronosporaceae</taxon>
        <taxon>Plasmopara</taxon>
    </lineage>
</organism>
<evidence type="ECO:0000256" key="2">
    <source>
        <dbReference type="ARBA" id="ARBA00022692"/>
    </source>
</evidence>
<protein>
    <submittedName>
        <fullName evidence="8">Amino acid auxin permease family</fullName>
    </submittedName>
</protein>
<feature type="transmembrane region" description="Helical" evidence="6">
    <location>
        <begin position="338"/>
        <end position="360"/>
    </location>
</feature>
<dbReference type="RefSeq" id="XP_024575925.1">
    <property type="nucleotide sequence ID" value="XM_024725116.1"/>
</dbReference>
<dbReference type="PANTHER" id="PTHR22950">
    <property type="entry name" value="AMINO ACID TRANSPORTER"/>
    <property type="match status" value="1"/>
</dbReference>
<feature type="transmembrane region" description="Helical" evidence="6">
    <location>
        <begin position="280"/>
        <end position="300"/>
    </location>
</feature>
<evidence type="ECO:0000256" key="4">
    <source>
        <dbReference type="ARBA" id="ARBA00023136"/>
    </source>
</evidence>
<dbReference type="GO" id="GO:0015179">
    <property type="term" value="F:L-amino acid transmembrane transporter activity"/>
    <property type="evidence" value="ECO:0007669"/>
    <property type="project" value="TreeGrafter"/>
</dbReference>
<dbReference type="STRING" id="4781.A0A0P1AER1"/>
<feature type="transmembrane region" description="Helical" evidence="6">
    <location>
        <begin position="196"/>
        <end position="215"/>
    </location>
</feature>
<evidence type="ECO:0000256" key="1">
    <source>
        <dbReference type="ARBA" id="ARBA00004141"/>
    </source>
</evidence>
<evidence type="ECO:0000313" key="8">
    <source>
        <dbReference type="EMBL" id="CEG39556.1"/>
    </source>
</evidence>
<comment type="subcellular location">
    <subcellularLocation>
        <location evidence="1">Membrane</location>
        <topology evidence="1">Multi-pass membrane protein</topology>
    </subcellularLocation>
</comment>
<dbReference type="Pfam" id="PF01490">
    <property type="entry name" value="Aa_trans"/>
    <property type="match status" value="2"/>
</dbReference>
<proteinExistence type="predicted"/>
<name>A0A0P1AER1_PLAHL</name>
<dbReference type="InterPro" id="IPR013057">
    <property type="entry name" value="AA_transpt_TM"/>
</dbReference>
<feature type="region of interest" description="Disordered" evidence="5">
    <location>
        <begin position="1"/>
        <end position="20"/>
    </location>
</feature>
<keyword evidence="9" id="KW-1185">Reference proteome</keyword>
<feature type="transmembrane region" description="Helical" evidence="6">
    <location>
        <begin position="97"/>
        <end position="121"/>
    </location>
</feature>
<feature type="transmembrane region" description="Helical" evidence="6">
    <location>
        <begin position="494"/>
        <end position="516"/>
    </location>
</feature>
<keyword evidence="3 6" id="KW-1133">Transmembrane helix</keyword>
<evidence type="ECO:0000259" key="7">
    <source>
        <dbReference type="Pfam" id="PF01490"/>
    </source>
</evidence>
<dbReference type="OMA" id="IYNFTFM"/>